<protein>
    <submittedName>
        <fullName evidence="1">Uncharacterized protein</fullName>
    </submittedName>
</protein>
<evidence type="ECO:0000313" key="2">
    <source>
        <dbReference type="Proteomes" id="UP000305067"/>
    </source>
</evidence>
<name>A0A5C3Q8M4_9AGAR</name>
<keyword evidence="2" id="KW-1185">Reference proteome</keyword>
<evidence type="ECO:0000313" key="1">
    <source>
        <dbReference type="EMBL" id="TFK98121.1"/>
    </source>
</evidence>
<sequence>MVLAGVVDPKAATLTTLLQRTHAGRSRPIRTRDPSSGAVRLCRTALLSVPSGISCDDEPDASTAHTRSRELTDHERVIVGETTSPSQTIKTRFFGSHAIHELETPRTPPDLFRGTNVVSDQCI</sequence>
<dbReference type="AlphaFoldDB" id="A0A5C3Q8M4"/>
<accession>A0A5C3Q8M4</accession>
<dbReference type="Proteomes" id="UP000305067">
    <property type="component" value="Unassembled WGS sequence"/>
</dbReference>
<organism evidence="1 2">
    <name type="scientific">Pterulicium gracile</name>
    <dbReference type="NCBI Taxonomy" id="1884261"/>
    <lineage>
        <taxon>Eukaryota</taxon>
        <taxon>Fungi</taxon>
        <taxon>Dikarya</taxon>
        <taxon>Basidiomycota</taxon>
        <taxon>Agaricomycotina</taxon>
        <taxon>Agaricomycetes</taxon>
        <taxon>Agaricomycetidae</taxon>
        <taxon>Agaricales</taxon>
        <taxon>Pleurotineae</taxon>
        <taxon>Pterulaceae</taxon>
        <taxon>Pterulicium</taxon>
    </lineage>
</organism>
<proteinExistence type="predicted"/>
<dbReference type="EMBL" id="ML178842">
    <property type="protein sequence ID" value="TFK98121.1"/>
    <property type="molecule type" value="Genomic_DNA"/>
</dbReference>
<reference evidence="1 2" key="1">
    <citation type="journal article" date="2019" name="Nat. Ecol. Evol.">
        <title>Megaphylogeny resolves global patterns of mushroom evolution.</title>
        <authorList>
            <person name="Varga T."/>
            <person name="Krizsan K."/>
            <person name="Foldi C."/>
            <person name="Dima B."/>
            <person name="Sanchez-Garcia M."/>
            <person name="Sanchez-Ramirez S."/>
            <person name="Szollosi G.J."/>
            <person name="Szarkandi J.G."/>
            <person name="Papp V."/>
            <person name="Albert L."/>
            <person name="Andreopoulos W."/>
            <person name="Angelini C."/>
            <person name="Antonin V."/>
            <person name="Barry K.W."/>
            <person name="Bougher N.L."/>
            <person name="Buchanan P."/>
            <person name="Buyck B."/>
            <person name="Bense V."/>
            <person name="Catcheside P."/>
            <person name="Chovatia M."/>
            <person name="Cooper J."/>
            <person name="Damon W."/>
            <person name="Desjardin D."/>
            <person name="Finy P."/>
            <person name="Geml J."/>
            <person name="Haridas S."/>
            <person name="Hughes K."/>
            <person name="Justo A."/>
            <person name="Karasinski D."/>
            <person name="Kautmanova I."/>
            <person name="Kiss B."/>
            <person name="Kocsube S."/>
            <person name="Kotiranta H."/>
            <person name="LaButti K.M."/>
            <person name="Lechner B.E."/>
            <person name="Liimatainen K."/>
            <person name="Lipzen A."/>
            <person name="Lukacs Z."/>
            <person name="Mihaltcheva S."/>
            <person name="Morgado L.N."/>
            <person name="Niskanen T."/>
            <person name="Noordeloos M.E."/>
            <person name="Ohm R.A."/>
            <person name="Ortiz-Santana B."/>
            <person name="Ovrebo C."/>
            <person name="Racz N."/>
            <person name="Riley R."/>
            <person name="Savchenko A."/>
            <person name="Shiryaev A."/>
            <person name="Soop K."/>
            <person name="Spirin V."/>
            <person name="Szebenyi C."/>
            <person name="Tomsovsky M."/>
            <person name="Tulloss R.E."/>
            <person name="Uehling J."/>
            <person name="Grigoriev I.V."/>
            <person name="Vagvolgyi C."/>
            <person name="Papp T."/>
            <person name="Martin F.M."/>
            <person name="Miettinen O."/>
            <person name="Hibbett D.S."/>
            <person name="Nagy L.G."/>
        </authorList>
    </citation>
    <scope>NUCLEOTIDE SEQUENCE [LARGE SCALE GENOMIC DNA]</scope>
    <source>
        <strain evidence="1 2">CBS 309.79</strain>
    </source>
</reference>
<gene>
    <name evidence="1" type="ORF">BDV98DRAFT_220828</name>
</gene>